<dbReference type="Proteomes" id="UP000541154">
    <property type="component" value="Unassembled WGS sequence"/>
</dbReference>
<reference evidence="1 2" key="1">
    <citation type="submission" date="2019-04" db="EMBL/GenBank/DDBJ databases">
        <title>Aspergillus burnettii sp. nov., novel species from soil in southeast Queensland.</title>
        <authorList>
            <person name="Gilchrist C.L.M."/>
            <person name="Pitt J.I."/>
            <person name="Lange L."/>
            <person name="Lacey H.J."/>
            <person name="Vuong D."/>
            <person name="Midgley D.J."/>
            <person name="Greenfield P."/>
            <person name="Bradbury M."/>
            <person name="Lacey E."/>
            <person name="Busk P.K."/>
            <person name="Pilgaard B."/>
            <person name="Chooi Y.H."/>
            <person name="Piggott A.M."/>
        </authorList>
    </citation>
    <scope>NUCLEOTIDE SEQUENCE [LARGE SCALE GENOMIC DNA]</scope>
    <source>
        <strain evidence="1 2">FRR 5400</strain>
    </source>
</reference>
<evidence type="ECO:0000313" key="2">
    <source>
        <dbReference type="Proteomes" id="UP000541154"/>
    </source>
</evidence>
<comment type="caution">
    <text evidence="1">The sequence shown here is derived from an EMBL/GenBank/DDBJ whole genome shotgun (WGS) entry which is preliminary data.</text>
</comment>
<name>A0A8H6A531_PETAA</name>
<protein>
    <submittedName>
        <fullName evidence="1">Uncharacterized protein</fullName>
    </submittedName>
</protein>
<dbReference type="EMBL" id="SPNV01000107">
    <property type="protein sequence ID" value="KAF5861174.1"/>
    <property type="molecule type" value="Genomic_DNA"/>
</dbReference>
<keyword evidence="2" id="KW-1185">Reference proteome</keyword>
<dbReference type="AlphaFoldDB" id="A0A8H6A531"/>
<sequence length="202" mass="23193">MDANFPQRPSEAPLLDQILEQIAKENQSLFIFLNGDRLEDLFADYPLDESGPSSPSRGAGKCERLRYLINVYFHTGKFFVEYPEYSTMKENWEFWDDITNPGYRQHGGMKKFAEKYGYPINLTRNVLSRGGKIKAIESELGEPTVALLLLPVIPMLDGLSYHGARELGLLLGRNNADLLRVGRTLRKRWEVYMRNLESLLDC</sequence>
<organism evidence="1 2">
    <name type="scientific">Petromyces alliaceus</name>
    <name type="common">Aspergillus alliaceus</name>
    <dbReference type="NCBI Taxonomy" id="209559"/>
    <lineage>
        <taxon>Eukaryota</taxon>
        <taxon>Fungi</taxon>
        <taxon>Dikarya</taxon>
        <taxon>Ascomycota</taxon>
        <taxon>Pezizomycotina</taxon>
        <taxon>Eurotiomycetes</taxon>
        <taxon>Eurotiomycetidae</taxon>
        <taxon>Eurotiales</taxon>
        <taxon>Aspergillaceae</taxon>
        <taxon>Aspergillus</taxon>
        <taxon>Aspergillus subgen. Circumdati</taxon>
    </lineage>
</organism>
<gene>
    <name evidence="1" type="ORF">ETB97_000548</name>
</gene>
<evidence type="ECO:0000313" key="1">
    <source>
        <dbReference type="EMBL" id="KAF5861174.1"/>
    </source>
</evidence>
<proteinExistence type="predicted"/>
<accession>A0A8H6A531</accession>